<evidence type="ECO:0000256" key="1">
    <source>
        <dbReference type="SAM" id="MobiDB-lite"/>
    </source>
</evidence>
<protein>
    <submittedName>
        <fullName evidence="2">Uncharacterized protein</fullName>
    </submittedName>
</protein>
<feature type="region of interest" description="Disordered" evidence="1">
    <location>
        <begin position="1"/>
        <end position="25"/>
    </location>
</feature>
<evidence type="ECO:0000313" key="2">
    <source>
        <dbReference type="EMBL" id="PWN28026.1"/>
    </source>
</evidence>
<feature type="compositionally biased region" description="Acidic residues" evidence="1">
    <location>
        <begin position="436"/>
        <end position="448"/>
    </location>
</feature>
<feature type="region of interest" description="Disordered" evidence="1">
    <location>
        <begin position="516"/>
        <end position="555"/>
    </location>
</feature>
<name>A0A316URW0_9BASI</name>
<dbReference type="EMBL" id="KZ819666">
    <property type="protein sequence ID" value="PWN28026.1"/>
    <property type="molecule type" value="Genomic_DNA"/>
</dbReference>
<dbReference type="Proteomes" id="UP000245884">
    <property type="component" value="Unassembled WGS sequence"/>
</dbReference>
<sequence length="701" mass="73868">MVANDAGQFASPMAPSSARQVNGSDPATAAAAQSPVVDLATAIKLLSAVNMERGLLIAGASALRRLRNDILGVEAIQNLILAGHSPEAIKYCLAQSSVMREQIQAKLPDLVGNFALGYAISTTSSQLKAAIATSNNSPKQTIEIILKTIDEARKTKPAPYQPADEVIDYAPLIQFVDYQRVEGVLFEDPAWADGRKAKDRWDARLSHTIKDMNLRFNDAVAALDWKQAGLNVTLILQAAQPSDALSIVNNSGTAQVVAGPSLPSKAAAAPDLLGVSDKTLAAHGRVVRQALVRTLLERAEAHSSISISTIEEGCLRSTINDKNIRTLGTVNGTTATATTRNGNGHTPHEASGEDERLWHALLQAVGIKSEWALAWGAALLSLDRNEEAIQAFSIAITTCGQQQASLSDSSSYTEPLSRSRDVTLDELIAQLTISHDDDESTSDDEVEENGEHKATGYSIPAQAISKEERRLAHVIFRAALLLRALARVRLLSIAHDDQAGGVSSSGTVSIPESVITSSNSNLRGSSARVGDEATNGIRSSSSSSSNHDEGSVNDTVSTCESVTTLASSVEQPADKAFAPASSLANGKVGGANSMDSSSSELVRLASLDLERLVKIQPGHKHAQALLDVLCGLEARTGKDSSSENGISKANGGDAATSAEEPDSKQIEMCETSSKNVEGAEPSPAGQGVNRVKVARVEDEEE</sequence>
<dbReference type="GeneID" id="37027824"/>
<proteinExistence type="predicted"/>
<dbReference type="RefSeq" id="XP_025362638.1">
    <property type="nucleotide sequence ID" value="XM_025506001.1"/>
</dbReference>
<feature type="region of interest" description="Disordered" evidence="1">
    <location>
        <begin position="433"/>
        <end position="458"/>
    </location>
</feature>
<feature type="region of interest" description="Disordered" evidence="1">
    <location>
        <begin position="636"/>
        <end position="701"/>
    </location>
</feature>
<gene>
    <name evidence="2" type="ORF">BDZ90DRAFT_231792</name>
</gene>
<organism evidence="2 3">
    <name type="scientific">Jaminaea rosea</name>
    <dbReference type="NCBI Taxonomy" id="1569628"/>
    <lineage>
        <taxon>Eukaryota</taxon>
        <taxon>Fungi</taxon>
        <taxon>Dikarya</taxon>
        <taxon>Basidiomycota</taxon>
        <taxon>Ustilaginomycotina</taxon>
        <taxon>Exobasidiomycetes</taxon>
        <taxon>Microstromatales</taxon>
        <taxon>Microstromatales incertae sedis</taxon>
        <taxon>Jaminaea</taxon>
    </lineage>
</organism>
<evidence type="ECO:0000313" key="3">
    <source>
        <dbReference type="Proteomes" id="UP000245884"/>
    </source>
</evidence>
<dbReference type="AlphaFoldDB" id="A0A316URW0"/>
<reference evidence="2 3" key="1">
    <citation type="journal article" date="2018" name="Mol. Biol. Evol.">
        <title>Broad Genomic Sampling Reveals a Smut Pathogenic Ancestry of the Fungal Clade Ustilaginomycotina.</title>
        <authorList>
            <person name="Kijpornyongpan T."/>
            <person name="Mondo S.J."/>
            <person name="Barry K."/>
            <person name="Sandor L."/>
            <person name="Lee J."/>
            <person name="Lipzen A."/>
            <person name="Pangilinan J."/>
            <person name="LaButti K."/>
            <person name="Hainaut M."/>
            <person name="Henrissat B."/>
            <person name="Grigoriev I.V."/>
            <person name="Spatafora J.W."/>
            <person name="Aime M.C."/>
        </authorList>
    </citation>
    <scope>NUCLEOTIDE SEQUENCE [LARGE SCALE GENOMIC DNA]</scope>
    <source>
        <strain evidence="2 3">MCA 5214</strain>
    </source>
</reference>
<keyword evidence="3" id="KW-1185">Reference proteome</keyword>
<accession>A0A316URW0</accession>